<evidence type="ECO:0000256" key="1">
    <source>
        <dbReference type="ARBA" id="ARBA00005806"/>
    </source>
</evidence>
<sequence>MPDSTGKKAGKKIVGTLCLFVPDEIIFAAGADRVILCRGKNDTVAIAEQYLPRNICPLVKSSFGSIVNDGCSGVKSCSHFSLVDMIVAENTCDSKKKMYELLGNYIPTYVLDLPQRPDSPEAIKYFLGELNRFKGVMEQLTGNKVTDEQLKKEIKSLNETRQLLHRLYDLRKADPPLISDLDVLKIMQKQYFLSPEEFKKSLLMLINEAKHVKVNLPQKPRIMISGCPMAGGNTKVSEIIENRGGVIVVEESCTGTRSFWDLVDENKDPMTALAERYLKIPCSCMTPNDRRIDNILELAKDFKVDGVVYYTLQFCHGYNIEKYKVQQALKKTGIPMLSIETDYSSSDIEQIGLRVDAFMEMLS</sequence>
<dbReference type="AlphaFoldDB" id="A0A0E3KPE0"/>
<dbReference type="PATRIC" id="fig|523844.20.peg.1241"/>
<dbReference type="Proteomes" id="UP000066529">
    <property type="component" value="Chromosome"/>
</dbReference>
<dbReference type="PANTHER" id="PTHR30548:SF1">
    <property type="entry name" value="DEHYDRATASE SUBUNIT MJ0007-RELATED"/>
    <property type="match status" value="1"/>
</dbReference>
<comment type="similarity">
    <text evidence="1">Belongs to the FldB/FldC dehydratase alpha/beta subunit family.</text>
</comment>
<dbReference type="InterPro" id="IPR047678">
    <property type="entry name" value="YjiM-like"/>
</dbReference>
<evidence type="ECO:0000313" key="2">
    <source>
        <dbReference type="EMBL" id="AKB12725.1"/>
    </source>
</evidence>
<organism evidence="2 3">
    <name type="scientific">Methanosarcina thermophila (strain ATCC 43570 / DSM 1825 / OCM 12 / VKM B-1830 / TM-1)</name>
    <dbReference type="NCBI Taxonomy" id="523844"/>
    <lineage>
        <taxon>Archaea</taxon>
        <taxon>Methanobacteriati</taxon>
        <taxon>Methanobacteriota</taxon>
        <taxon>Stenosarchaea group</taxon>
        <taxon>Methanomicrobia</taxon>
        <taxon>Methanosarcinales</taxon>
        <taxon>Methanosarcinaceae</taxon>
        <taxon>Methanosarcina</taxon>
    </lineage>
</organism>
<dbReference type="RefSeq" id="WP_231588204.1">
    <property type="nucleotide sequence ID" value="NZ_CP009501.1"/>
</dbReference>
<dbReference type="Pfam" id="PF06050">
    <property type="entry name" value="HGD-D"/>
    <property type="match status" value="1"/>
</dbReference>
<protein>
    <submittedName>
        <fullName evidence="2">2-hydroxyglutaryl-CoA dehydratase (Component D) related protein</fullName>
    </submittedName>
</protein>
<dbReference type="GeneID" id="41603715"/>
<gene>
    <name evidence="2" type="ORF">MSTHT_0967</name>
</gene>
<dbReference type="EMBL" id="CP009501">
    <property type="protein sequence ID" value="AKB12725.1"/>
    <property type="molecule type" value="Genomic_DNA"/>
</dbReference>
<dbReference type="KEGG" id="mthr:MSTHT_0967"/>
<accession>A0A0E3KPE0</accession>
<dbReference type="Gene3D" id="1.20.1270.370">
    <property type="match status" value="1"/>
</dbReference>
<name>A0A0E3KPE0_METTT</name>
<dbReference type="Gene3D" id="3.40.50.11900">
    <property type="match status" value="1"/>
</dbReference>
<evidence type="ECO:0000313" key="3">
    <source>
        <dbReference type="Proteomes" id="UP000066529"/>
    </source>
</evidence>
<dbReference type="InterPro" id="IPR010327">
    <property type="entry name" value="FldB/FldC_alpha/beta"/>
</dbReference>
<proteinExistence type="inferred from homology"/>
<dbReference type="NCBIfam" id="NF040772">
    <property type="entry name" value="double_cubane"/>
    <property type="match status" value="1"/>
</dbReference>
<dbReference type="PANTHER" id="PTHR30548">
    <property type="entry name" value="2-HYDROXYGLUTARYL-COA DEHYDRATASE, D-COMPONENT-RELATED"/>
    <property type="match status" value="1"/>
</dbReference>
<dbReference type="HOGENOM" id="CLU_053697_1_1_2"/>
<dbReference type="Gene3D" id="3.40.50.11890">
    <property type="match status" value="1"/>
</dbReference>
<dbReference type="STRING" id="523844.MSTHT_0967"/>
<reference evidence="2 3" key="1">
    <citation type="submission" date="2014-07" db="EMBL/GenBank/DDBJ databases">
        <title>Methanogenic archaea and the global carbon cycle.</title>
        <authorList>
            <person name="Henriksen J.R."/>
            <person name="Luke J."/>
            <person name="Reinhart S."/>
            <person name="Benedict M.N."/>
            <person name="Youngblut N.D."/>
            <person name="Metcalf M.E."/>
            <person name="Whitaker R.J."/>
            <person name="Metcalf W.W."/>
        </authorList>
    </citation>
    <scope>NUCLEOTIDE SEQUENCE [LARGE SCALE GENOMIC DNA]</scope>
    <source>
        <strain evidence="3">ATCC 43570 / DSM 1825 / OCM 12 / VKM B-1830 / TM-1</strain>
    </source>
</reference>